<proteinExistence type="predicted"/>
<dbReference type="Gene3D" id="2.60.40.1120">
    <property type="entry name" value="Carboxypeptidase-like, regulatory domain"/>
    <property type="match status" value="1"/>
</dbReference>
<organism evidence="1 2">
    <name type="scientific">Flavobacterium profundi</name>
    <dbReference type="NCBI Taxonomy" id="1774945"/>
    <lineage>
        <taxon>Bacteria</taxon>
        <taxon>Pseudomonadati</taxon>
        <taxon>Bacteroidota</taxon>
        <taxon>Flavobacteriia</taxon>
        <taxon>Flavobacteriales</taxon>
        <taxon>Flavobacteriaceae</taxon>
        <taxon>Flavobacterium</taxon>
    </lineage>
</organism>
<accession>A0A6I4IK56</accession>
<dbReference type="InterPro" id="IPR008969">
    <property type="entry name" value="CarboxyPept-like_regulatory"/>
</dbReference>
<dbReference type="EMBL" id="WQLW01000002">
    <property type="protein sequence ID" value="MVO08401.1"/>
    <property type="molecule type" value="Genomic_DNA"/>
</dbReference>
<evidence type="ECO:0000313" key="1">
    <source>
        <dbReference type="EMBL" id="MVO08401.1"/>
    </source>
</evidence>
<dbReference type="AlphaFoldDB" id="A0A6I4IK56"/>
<evidence type="ECO:0008006" key="3">
    <source>
        <dbReference type="Google" id="ProtNLM"/>
    </source>
</evidence>
<dbReference type="RefSeq" id="WP_140996792.1">
    <property type="nucleotide sequence ID" value="NZ_VDCZ01000002.1"/>
</dbReference>
<gene>
    <name evidence="1" type="ORF">GOQ30_04385</name>
</gene>
<comment type="caution">
    <text evidence="1">The sequence shown here is derived from an EMBL/GenBank/DDBJ whole genome shotgun (WGS) entry which is preliminary data.</text>
</comment>
<dbReference type="Proteomes" id="UP000431264">
    <property type="component" value="Unassembled WGS sequence"/>
</dbReference>
<sequence>MATKIKINVPSPCHENWQAMTKVEKGRFCSSCQKKVYDFTNATDTQIIAAIDGNDNLCGRFLKSQLDRTIEKPNQIRKKWLALATLTGFLSLGTQEAFSQGEPVKIVQTDTNVNFNKKNPTFKQEIMFIGSVNDAEGILSGASINVKGTQNYTNSDFDGNFAIKASIGDILIISYPGYMNREEVVIKREEYKIILQKDNFSETDQVIIMGYAIKRSFFGRLFHKLGNLFR</sequence>
<name>A0A6I4IK56_9FLAO</name>
<dbReference type="OrthoDB" id="7432683at2"/>
<evidence type="ECO:0000313" key="2">
    <source>
        <dbReference type="Proteomes" id="UP000431264"/>
    </source>
</evidence>
<reference evidence="2" key="1">
    <citation type="submission" date="2019-05" db="EMBL/GenBank/DDBJ databases">
        <title>Flavobacterium profundi sp. nov., isolated from a deep-sea seamount.</title>
        <authorList>
            <person name="Zhang D.-C."/>
        </authorList>
    </citation>
    <scope>NUCLEOTIDE SEQUENCE [LARGE SCALE GENOMIC DNA]</scope>
    <source>
        <strain evidence="2">TP390</strain>
    </source>
</reference>
<protein>
    <recommendedName>
        <fullName evidence="3">CarboxypepD_reg-like domain-containing protein</fullName>
    </recommendedName>
</protein>
<keyword evidence="2" id="KW-1185">Reference proteome</keyword>
<dbReference type="Pfam" id="PF13715">
    <property type="entry name" value="CarbopepD_reg_2"/>
    <property type="match status" value="1"/>
</dbReference>
<dbReference type="SUPFAM" id="SSF49464">
    <property type="entry name" value="Carboxypeptidase regulatory domain-like"/>
    <property type="match status" value="1"/>
</dbReference>